<dbReference type="PANTHER" id="PTHR20878">
    <property type="entry name" value="LEUCINE-RICH REPEAT CONTAINING PROTEIN 25"/>
    <property type="match status" value="1"/>
</dbReference>
<feature type="compositionally biased region" description="Basic and acidic residues" evidence="3">
    <location>
        <begin position="1"/>
        <end position="11"/>
    </location>
</feature>
<keyword evidence="4" id="KW-0812">Transmembrane</keyword>
<protein>
    <submittedName>
        <fullName evidence="6">Leucine-rich repeat-containing protein 25</fullName>
    </submittedName>
</protein>
<feature type="region of interest" description="Disordered" evidence="3">
    <location>
        <begin position="307"/>
        <end position="342"/>
    </location>
</feature>
<dbReference type="InterPro" id="IPR032675">
    <property type="entry name" value="LRR_dom_sf"/>
</dbReference>
<evidence type="ECO:0000256" key="3">
    <source>
        <dbReference type="SAM" id="MobiDB-lite"/>
    </source>
</evidence>
<dbReference type="InterPro" id="IPR001611">
    <property type="entry name" value="Leu-rich_rpt"/>
</dbReference>
<evidence type="ECO:0000313" key="5">
    <source>
        <dbReference type="Proteomes" id="UP000694871"/>
    </source>
</evidence>
<dbReference type="PROSITE" id="PS51450">
    <property type="entry name" value="LRR"/>
    <property type="match status" value="1"/>
</dbReference>
<dbReference type="Proteomes" id="UP000694871">
    <property type="component" value="Unplaced"/>
</dbReference>
<dbReference type="GeneID" id="107118684"/>
<gene>
    <name evidence="6" type="primary">LRRC25</name>
</gene>
<sequence length="373" mass="41495">PPSFQRKKELLRCPPLSPKCPSPEAASQLPRDQRKALEIRMRGLLATLLFLHLRHPLEAACPPDNLITQTSSSGALSWERLDASKTYVNLSGTNVTRIHGIPGRNSSLEEMDLSHNCLSSLPVGFLNHTTKLKRLFLQSNRLRQLPPAFFEETCHLKELRLEGNPLPSVPSSLFRLCLETLSVDCHCAMTRSISDYCQRRNCTQSILCQCSSPQGFLNVTDFHARQCQGLSVAVYAALAVSTLALLLGAVVAYVLIRRRKGATMSQEKWEPSTSNGAPRYISHTSPQVDLAQGTGSHADYENVFIGQPQEAGGGHKERYSRKQPKSSRSHRKVQKDEPPQGEQAIYANTQELYYNYAGTPAPPDEDLYVMPDQ</sequence>
<name>A0ABM1KS44_GEKJA</name>
<dbReference type="RefSeq" id="XP_015276531.1">
    <property type="nucleotide sequence ID" value="XM_015421045.1"/>
</dbReference>
<keyword evidence="1" id="KW-0433">Leucine-rich repeat</keyword>
<keyword evidence="5" id="KW-1185">Reference proteome</keyword>
<dbReference type="Gene3D" id="3.80.10.10">
    <property type="entry name" value="Ribonuclease Inhibitor"/>
    <property type="match status" value="1"/>
</dbReference>
<keyword evidence="4" id="KW-1133">Transmembrane helix</keyword>
<evidence type="ECO:0000256" key="4">
    <source>
        <dbReference type="SAM" id="Phobius"/>
    </source>
</evidence>
<dbReference type="SMART" id="SM00369">
    <property type="entry name" value="LRR_TYP"/>
    <property type="match status" value="3"/>
</dbReference>
<keyword evidence="2" id="KW-0677">Repeat</keyword>
<proteinExistence type="predicted"/>
<feature type="non-terminal residue" evidence="6">
    <location>
        <position position="1"/>
    </location>
</feature>
<evidence type="ECO:0000256" key="1">
    <source>
        <dbReference type="ARBA" id="ARBA00022614"/>
    </source>
</evidence>
<dbReference type="InterPro" id="IPR039243">
    <property type="entry name" value="LRRC25"/>
</dbReference>
<organism evidence="5 6">
    <name type="scientific">Gekko japonicus</name>
    <name type="common">Schlegel's Japanese gecko</name>
    <dbReference type="NCBI Taxonomy" id="146911"/>
    <lineage>
        <taxon>Eukaryota</taxon>
        <taxon>Metazoa</taxon>
        <taxon>Chordata</taxon>
        <taxon>Craniata</taxon>
        <taxon>Vertebrata</taxon>
        <taxon>Euteleostomi</taxon>
        <taxon>Lepidosauria</taxon>
        <taxon>Squamata</taxon>
        <taxon>Bifurcata</taxon>
        <taxon>Gekkota</taxon>
        <taxon>Gekkonidae</taxon>
        <taxon>Gekkoninae</taxon>
        <taxon>Gekko</taxon>
    </lineage>
</organism>
<evidence type="ECO:0000313" key="6">
    <source>
        <dbReference type="RefSeq" id="XP_015276531.1"/>
    </source>
</evidence>
<feature type="region of interest" description="Disordered" evidence="3">
    <location>
        <begin position="1"/>
        <end position="31"/>
    </location>
</feature>
<accession>A0ABM1KS44</accession>
<feature type="compositionally biased region" description="Basic residues" evidence="3">
    <location>
        <begin position="318"/>
        <end position="333"/>
    </location>
</feature>
<dbReference type="PANTHER" id="PTHR20878:SF0">
    <property type="entry name" value="LEUCINE-RICH REPEAT-CONTAINING PROTEIN 25"/>
    <property type="match status" value="1"/>
</dbReference>
<dbReference type="InterPro" id="IPR003591">
    <property type="entry name" value="Leu-rich_rpt_typical-subtyp"/>
</dbReference>
<dbReference type="SUPFAM" id="SSF52058">
    <property type="entry name" value="L domain-like"/>
    <property type="match status" value="1"/>
</dbReference>
<reference evidence="6" key="1">
    <citation type="submission" date="2025-08" db="UniProtKB">
        <authorList>
            <consortium name="RefSeq"/>
        </authorList>
    </citation>
    <scope>IDENTIFICATION</scope>
</reference>
<feature type="transmembrane region" description="Helical" evidence="4">
    <location>
        <begin position="232"/>
        <end position="256"/>
    </location>
</feature>
<keyword evidence="4" id="KW-0472">Membrane</keyword>
<evidence type="ECO:0000256" key="2">
    <source>
        <dbReference type="ARBA" id="ARBA00022737"/>
    </source>
</evidence>
<dbReference type="Pfam" id="PF00560">
    <property type="entry name" value="LRR_1"/>
    <property type="match status" value="1"/>
</dbReference>